<dbReference type="Proteomes" id="UP000688137">
    <property type="component" value="Unassembled WGS sequence"/>
</dbReference>
<keyword evidence="5" id="KW-0539">Nucleus</keyword>
<evidence type="ECO:0000256" key="5">
    <source>
        <dbReference type="ARBA" id="ARBA00023242"/>
    </source>
</evidence>
<dbReference type="AlphaFoldDB" id="A0A8S1QGV8"/>
<evidence type="ECO:0000256" key="1">
    <source>
        <dbReference type="ARBA" id="ARBA00004123"/>
    </source>
</evidence>
<sequence>MNKKELRKLNTRIDKEVLILTGGVYPVGLITQQKPIIHQKWAQEEILLNNTLIKRINAWVPEQEKGKLFPGEKFNIEPEIVEFTENDIVVDENWDYEETKYLFQELRHFNYNFIILYDRYQYQNKNRDIYQLKDRYYSVMREILQKRNQTSHQLYNYVYDEEYDRFRNMELEKYLKRTKQICDDEKKIQEDLRKLDQLIKKQEKEHRSITRCIGSAQETDEIDENRLQTILEVGQKNEDLKNKTQQHIVYLRTKWINEVLPIPSSVKDKLDRQLKDIIPQSKLVLNQELESQYSQLRKFYLEVLIKQRLQKKREADKKQLEDKIRKLKTQFDSQPPSDIKQKK</sequence>
<keyword evidence="2" id="KW-0156">Chromatin regulator</keyword>
<dbReference type="OMA" id="RINAWVP"/>
<evidence type="ECO:0000313" key="7">
    <source>
        <dbReference type="EMBL" id="CAD8114404.1"/>
    </source>
</evidence>
<protein>
    <recommendedName>
        <fullName evidence="6">dAMP1 SANT/Myb-like domain-containing protein</fullName>
    </recommendedName>
</protein>
<organism evidence="7 8">
    <name type="scientific">Paramecium primaurelia</name>
    <dbReference type="NCBI Taxonomy" id="5886"/>
    <lineage>
        <taxon>Eukaryota</taxon>
        <taxon>Sar</taxon>
        <taxon>Alveolata</taxon>
        <taxon>Ciliophora</taxon>
        <taxon>Intramacronucleata</taxon>
        <taxon>Oligohymenophorea</taxon>
        <taxon>Peniculida</taxon>
        <taxon>Parameciidae</taxon>
        <taxon>Paramecium</taxon>
    </lineage>
</organism>
<keyword evidence="3" id="KW-0805">Transcription regulation</keyword>
<dbReference type="EMBL" id="CAJJDM010000164">
    <property type="protein sequence ID" value="CAD8114404.1"/>
    <property type="molecule type" value="Genomic_DNA"/>
</dbReference>
<keyword evidence="4" id="KW-0804">Transcription</keyword>
<dbReference type="GO" id="GO:0006281">
    <property type="term" value="P:DNA repair"/>
    <property type="evidence" value="ECO:0007669"/>
    <property type="project" value="InterPro"/>
</dbReference>
<name>A0A8S1QGV8_PARPR</name>
<evidence type="ECO:0000313" key="8">
    <source>
        <dbReference type="Proteomes" id="UP000688137"/>
    </source>
</evidence>
<reference evidence="7" key="1">
    <citation type="submission" date="2021-01" db="EMBL/GenBank/DDBJ databases">
        <authorList>
            <consortium name="Genoscope - CEA"/>
            <person name="William W."/>
        </authorList>
    </citation>
    <scope>NUCLEOTIDE SEQUENCE</scope>
</reference>
<dbReference type="GO" id="GO:0000812">
    <property type="term" value="C:Swr1 complex"/>
    <property type="evidence" value="ECO:0007669"/>
    <property type="project" value="TreeGrafter"/>
</dbReference>
<evidence type="ECO:0000256" key="3">
    <source>
        <dbReference type="ARBA" id="ARBA00023015"/>
    </source>
</evidence>
<dbReference type="GO" id="GO:0000122">
    <property type="term" value="P:negative regulation of transcription by RNA polymerase II"/>
    <property type="evidence" value="ECO:0007669"/>
    <property type="project" value="TreeGrafter"/>
</dbReference>
<comment type="caution">
    <text evidence="7">The sequence shown here is derived from an EMBL/GenBank/DDBJ whole genome shotgun (WGS) entry which is preliminary data.</text>
</comment>
<comment type="subcellular location">
    <subcellularLocation>
        <location evidence="1">Nucleus</location>
    </subcellularLocation>
</comment>
<dbReference type="GO" id="GO:0003714">
    <property type="term" value="F:transcription corepressor activity"/>
    <property type="evidence" value="ECO:0007669"/>
    <property type="project" value="TreeGrafter"/>
</dbReference>
<feature type="domain" description="DAMP1 SANT/Myb-like" evidence="6">
    <location>
        <begin position="72"/>
        <end position="143"/>
    </location>
</feature>
<keyword evidence="8" id="KW-1185">Reference proteome</keyword>
<dbReference type="InterPro" id="IPR027109">
    <property type="entry name" value="Swc4/Dmap1"/>
</dbReference>
<evidence type="ECO:0000259" key="6">
    <source>
        <dbReference type="Pfam" id="PF16282"/>
    </source>
</evidence>
<proteinExistence type="predicted"/>
<dbReference type="PANTHER" id="PTHR12855:SF10">
    <property type="entry name" value="DNA METHYLTRANSFERASE 1-ASSOCIATED PROTEIN 1"/>
    <property type="match status" value="1"/>
</dbReference>
<dbReference type="InterPro" id="IPR032563">
    <property type="entry name" value="DAMP1_SANT-like"/>
</dbReference>
<dbReference type="GO" id="GO:0006338">
    <property type="term" value="P:chromatin remodeling"/>
    <property type="evidence" value="ECO:0007669"/>
    <property type="project" value="InterPro"/>
</dbReference>
<gene>
    <name evidence="7" type="ORF">PPRIM_AZ9-3.1.T1590098</name>
</gene>
<dbReference type="Pfam" id="PF16282">
    <property type="entry name" value="SANT_DAMP1_like"/>
    <property type="match status" value="1"/>
</dbReference>
<evidence type="ECO:0000256" key="2">
    <source>
        <dbReference type="ARBA" id="ARBA00022853"/>
    </source>
</evidence>
<evidence type="ECO:0000256" key="4">
    <source>
        <dbReference type="ARBA" id="ARBA00023163"/>
    </source>
</evidence>
<dbReference type="GO" id="GO:0035267">
    <property type="term" value="C:NuA4 histone acetyltransferase complex"/>
    <property type="evidence" value="ECO:0007669"/>
    <property type="project" value="InterPro"/>
</dbReference>
<accession>A0A8S1QGV8</accession>
<dbReference type="PANTHER" id="PTHR12855">
    <property type="entry name" value="DNA METHYLTRANSFERASE 1-ASSOCIATED PROTEIN 1 FAMILY MEMBER"/>
    <property type="match status" value="1"/>
</dbReference>